<evidence type="ECO:0000256" key="1">
    <source>
        <dbReference type="SAM" id="MobiDB-lite"/>
    </source>
</evidence>
<gene>
    <name evidence="4" type="ORF">NG665_00850</name>
</gene>
<evidence type="ECO:0000313" key="4">
    <source>
        <dbReference type="EMBL" id="USR79580.1"/>
    </source>
</evidence>
<feature type="chain" id="PRO_5047429692" evidence="3">
    <location>
        <begin position="25"/>
        <end position="319"/>
    </location>
</feature>
<proteinExistence type="predicted"/>
<keyword evidence="3" id="KW-0732">Signal</keyword>
<name>A0ABY5AH95_9ACTO</name>
<feature type="signal peptide" evidence="3">
    <location>
        <begin position="1"/>
        <end position="24"/>
    </location>
</feature>
<dbReference type="Proteomes" id="UP001056109">
    <property type="component" value="Chromosome"/>
</dbReference>
<evidence type="ECO:0000313" key="5">
    <source>
        <dbReference type="Proteomes" id="UP001056109"/>
    </source>
</evidence>
<protein>
    <submittedName>
        <fullName evidence="4">Uncharacterized protein</fullName>
    </submittedName>
</protein>
<accession>A0ABY5AH95</accession>
<keyword evidence="2" id="KW-0812">Transmembrane</keyword>
<feature type="region of interest" description="Disordered" evidence="1">
    <location>
        <begin position="254"/>
        <end position="319"/>
    </location>
</feature>
<organism evidence="4 5">
    <name type="scientific">Arcanobacterium pinnipediorum</name>
    <dbReference type="NCBI Taxonomy" id="1503041"/>
    <lineage>
        <taxon>Bacteria</taxon>
        <taxon>Bacillati</taxon>
        <taxon>Actinomycetota</taxon>
        <taxon>Actinomycetes</taxon>
        <taxon>Actinomycetales</taxon>
        <taxon>Actinomycetaceae</taxon>
        <taxon>Arcanobacterium</taxon>
    </lineage>
</organism>
<feature type="compositionally biased region" description="Low complexity" evidence="1">
    <location>
        <begin position="288"/>
        <end position="297"/>
    </location>
</feature>
<evidence type="ECO:0000256" key="3">
    <source>
        <dbReference type="SAM" id="SignalP"/>
    </source>
</evidence>
<sequence length="319" mass="33180">MNKPSFLKTVATASATLLALSACQVNLGIGIETDGSISTVFEFHDPESQLAAFDIASNCEELRDAIVDQLPAGSEEAELLVEDISTSNDFACRFTGEAERSPESAEILKETDDTFIFTSLDSSDAVSPSDLALIDSLVDFSLTVVMPGDIISAEGAVIEGNRATFTDLETFVEGITVEGKKEGSGSIEDIASDNSSSGMPIWAWVAITAGLVIAIGALVFFIVRKKPEVPPASTEYANTAIPTTDMPTAANQPYPGSAMPGAHGVPDGTTAAFNGSASPVAPNQPYPGVGVAGANGVPDHHVDDSENLPPEANDEDQLQ</sequence>
<keyword evidence="5" id="KW-1185">Reference proteome</keyword>
<feature type="transmembrane region" description="Helical" evidence="2">
    <location>
        <begin position="201"/>
        <end position="223"/>
    </location>
</feature>
<keyword evidence="2" id="KW-1133">Transmembrane helix</keyword>
<evidence type="ECO:0000256" key="2">
    <source>
        <dbReference type="SAM" id="Phobius"/>
    </source>
</evidence>
<dbReference type="RefSeq" id="WP_252673449.1">
    <property type="nucleotide sequence ID" value="NZ_CP099547.1"/>
</dbReference>
<dbReference type="PROSITE" id="PS51257">
    <property type="entry name" value="PROKAR_LIPOPROTEIN"/>
    <property type="match status" value="1"/>
</dbReference>
<keyword evidence="2" id="KW-0472">Membrane</keyword>
<dbReference type="EMBL" id="CP099547">
    <property type="protein sequence ID" value="USR79580.1"/>
    <property type="molecule type" value="Genomic_DNA"/>
</dbReference>
<reference evidence="4" key="1">
    <citation type="submission" date="2022-06" db="EMBL/GenBank/DDBJ databases">
        <title>Complete Genome Sequence of Arcanobacterium pinnipediorum strain DSM 28752 isolated from a harbour seal.</title>
        <authorList>
            <person name="Borowiak M."/>
            <person name="Kreitlow A."/>
            <person name="Alssahen M."/>
            <person name="Malorny B."/>
            <person name="Laemmler C."/>
            <person name="Prenger-Berninghoff E."/>
            <person name="Siebert U."/>
            <person name="Ploetz M."/>
            <person name="Abdulmawjood A."/>
        </authorList>
    </citation>
    <scope>NUCLEOTIDE SEQUENCE</scope>
    <source>
        <strain evidence="4">DSM 28752</strain>
    </source>
</reference>